<protein>
    <submittedName>
        <fullName evidence="1">Uncharacterized protein</fullName>
    </submittedName>
</protein>
<evidence type="ECO:0000313" key="1">
    <source>
        <dbReference type="EMBL" id="KAD3642349.1"/>
    </source>
</evidence>
<reference evidence="1 2" key="1">
    <citation type="submission" date="2019-05" db="EMBL/GenBank/DDBJ databases">
        <title>Mikania micrantha, genome provides insights into the molecular mechanism of rapid growth.</title>
        <authorList>
            <person name="Liu B."/>
        </authorList>
    </citation>
    <scope>NUCLEOTIDE SEQUENCE [LARGE SCALE GENOMIC DNA]</scope>
    <source>
        <strain evidence="1">NLD-2019</strain>
        <tissue evidence="1">Leaf</tissue>
    </source>
</reference>
<organism evidence="1 2">
    <name type="scientific">Mikania micrantha</name>
    <name type="common">bitter vine</name>
    <dbReference type="NCBI Taxonomy" id="192012"/>
    <lineage>
        <taxon>Eukaryota</taxon>
        <taxon>Viridiplantae</taxon>
        <taxon>Streptophyta</taxon>
        <taxon>Embryophyta</taxon>
        <taxon>Tracheophyta</taxon>
        <taxon>Spermatophyta</taxon>
        <taxon>Magnoliopsida</taxon>
        <taxon>eudicotyledons</taxon>
        <taxon>Gunneridae</taxon>
        <taxon>Pentapetalae</taxon>
        <taxon>asterids</taxon>
        <taxon>campanulids</taxon>
        <taxon>Asterales</taxon>
        <taxon>Asteraceae</taxon>
        <taxon>Asteroideae</taxon>
        <taxon>Heliantheae alliance</taxon>
        <taxon>Eupatorieae</taxon>
        <taxon>Mikania</taxon>
    </lineage>
</organism>
<proteinExistence type="predicted"/>
<accession>A0A5N6MQQ0</accession>
<dbReference type="AlphaFoldDB" id="A0A5N6MQQ0"/>
<dbReference type="Proteomes" id="UP000326396">
    <property type="component" value="Linkage Group LG5"/>
</dbReference>
<gene>
    <name evidence="1" type="ORF">E3N88_31573</name>
</gene>
<evidence type="ECO:0000313" key="2">
    <source>
        <dbReference type="Proteomes" id="UP000326396"/>
    </source>
</evidence>
<sequence length="89" mass="10033">MMNVGENRAPNGVLDCPKSKNEEKFLSVGRMGSSRYAEVGLRVLRGTRCMENIEDSPEKLRGLRTQGTHQGSFLQDLIVVLKSEIRQIR</sequence>
<comment type="caution">
    <text evidence="1">The sequence shown here is derived from an EMBL/GenBank/DDBJ whole genome shotgun (WGS) entry which is preliminary data.</text>
</comment>
<name>A0A5N6MQQ0_9ASTR</name>
<dbReference type="EMBL" id="SZYD01000015">
    <property type="protein sequence ID" value="KAD3642349.1"/>
    <property type="molecule type" value="Genomic_DNA"/>
</dbReference>
<keyword evidence="2" id="KW-1185">Reference proteome</keyword>